<keyword evidence="1" id="KW-0472">Membrane</keyword>
<dbReference type="EMBL" id="CP024201">
    <property type="protein sequence ID" value="ATQ43494.1"/>
    <property type="molecule type" value="Genomic_DNA"/>
</dbReference>
<keyword evidence="3" id="KW-1185">Reference proteome</keyword>
<reference evidence="2 3" key="1">
    <citation type="submission" date="2017-10" db="EMBL/GenBank/DDBJ databases">
        <title>Genome sequence of Caulobacter mirabilis FWC38.</title>
        <authorList>
            <person name="Fiebig A."/>
            <person name="Crosson S."/>
        </authorList>
    </citation>
    <scope>NUCLEOTIDE SEQUENCE [LARGE SCALE GENOMIC DNA]</scope>
    <source>
        <strain evidence="2 3">FWC 38</strain>
    </source>
</reference>
<protein>
    <recommendedName>
        <fullName evidence="4">DUF304 domain-containing protein</fullName>
    </recommendedName>
</protein>
<feature type="transmembrane region" description="Helical" evidence="1">
    <location>
        <begin position="63"/>
        <end position="85"/>
    </location>
</feature>
<dbReference type="AlphaFoldDB" id="A0A2D2AZS4"/>
<name>A0A2D2AZS4_9CAUL</name>
<evidence type="ECO:0008006" key="4">
    <source>
        <dbReference type="Google" id="ProtNLM"/>
    </source>
</evidence>
<organism evidence="2 3">
    <name type="scientific">Caulobacter mirabilis</name>
    <dbReference type="NCBI Taxonomy" id="69666"/>
    <lineage>
        <taxon>Bacteria</taxon>
        <taxon>Pseudomonadati</taxon>
        <taxon>Pseudomonadota</taxon>
        <taxon>Alphaproteobacteria</taxon>
        <taxon>Caulobacterales</taxon>
        <taxon>Caulobacteraceae</taxon>
        <taxon>Caulobacter</taxon>
    </lineage>
</organism>
<evidence type="ECO:0000313" key="3">
    <source>
        <dbReference type="Proteomes" id="UP000228945"/>
    </source>
</evidence>
<accession>A0A2D2AZS4</accession>
<proteinExistence type="predicted"/>
<sequence>MDAAMSLRIAPGETVLWQGRPAQGLRFLPQDVIAVPFAAFWLLVVLLSGLVASTGEVAEFRPAAFVVFGLFLLIGLYALVGRFLVDVVGRRKTRYTLTSERAVIESGLLRSRVRSVDLTAMPEIRLQAGFKGRGAVHFGSTAIFYTMVPPSWPGAGQVLAPAFHDIDEPDHVHALAVAAQREALGGRAPKAGR</sequence>
<keyword evidence="1" id="KW-1133">Transmembrane helix</keyword>
<keyword evidence="1" id="KW-0812">Transmembrane</keyword>
<feature type="transmembrane region" description="Helical" evidence="1">
    <location>
        <begin position="32"/>
        <end position="51"/>
    </location>
</feature>
<evidence type="ECO:0000256" key="1">
    <source>
        <dbReference type="SAM" id="Phobius"/>
    </source>
</evidence>
<dbReference type="Proteomes" id="UP000228945">
    <property type="component" value="Chromosome"/>
</dbReference>
<dbReference type="KEGG" id="cmb:CSW64_14280"/>
<evidence type="ECO:0000313" key="2">
    <source>
        <dbReference type="EMBL" id="ATQ43494.1"/>
    </source>
</evidence>
<gene>
    <name evidence="2" type="ORF">CSW64_14280</name>
</gene>